<evidence type="ECO:0000313" key="2">
    <source>
        <dbReference type="EMBL" id="MCY0095709.1"/>
    </source>
</evidence>
<keyword evidence="1" id="KW-1133">Transmembrane helix</keyword>
<dbReference type="EMBL" id="JAOVZQ010000001">
    <property type="protein sequence ID" value="MCY0095709.1"/>
    <property type="molecule type" value="Genomic_DNA"/>
</dbReference>
<dbReference type="RefSeq" id="WP_267613583.1">
    <property type="nucleotide sequence ID" value="NZ_JAOVZQ010000001.1"/>
</dbReference>
<keyword evidence="1" id="KW-0472">Membrane</keyword>
<keyword evidence="1" id="KW-0812">Transmembrane</keyword>
<feature type="transmembrane region" description="Helical" evidence="1">
    <location>
        <begin position="48"/>
        <end position="72"/>
    </location>
</feature>
<reference evidence="2" key="1">
    <citation type="submission" date="2022-10" db="EMBL/GenBank/DDBJ databases">
        <title>Hoeflea sp. J2-29, isolated from marine algae.</title>
        <authorList>
            <person name="Kristyanto S."/>
            <person name="Kim J.M."/>
            <person name="Jeon C.O."/>
        </authorList>
    </citation>
    <scope>NUCLEOTIDE SEQUENCE</scope>
    <source>
        <strain evidence="2">J2-29</strain>
    </source>
</reference>
<accession>A0ABT3YIH7</accession>
<comment type="caution">
    <text evidence="2">The sequence shown here is derived from an EMBL/GenBank/DDBJ whole genome shotgun (WGS) entry which is preliminary data.</text>
</comment>
<proteinExistence type="predicted"/>
<dbReference type="Proteomes" id="UP001081283">
    <property type="component" value="Unassembled WGS sequence"/>
</dbReference>
<gene>
    <name evidence="2" type="ORF">OEG82_17025</name>
</gene>
<name>A0ABT3YIH7_9HYPH</name>
<keyword evidence="3" id="KW-1185">Reference proteome</keyword>
<evidence type="ECO:0000313" key="3">
    <source>
        <dbReference type="Proteomes" id="UP001081283"/>
    </source>
</evidence>
<evidence type="ECO:0000256" key="1">
    <source>
        <dbReference type="SAM" id="Phobius"/>
    </source>
</evidence>
<protein>
    <submittedName>
        <fullName evidence="2">Uncharacterized protein</fullName>
    </submittedName>
</protein>
<organism evidence="2 3">
    <name type="scientific">Hoeflea ulvae</name>
    <dbReference type="NCBI Taxonomy" id="2983764"/>
    <lineage>
        <taxon>Bacteria</taxon>
        <taxon>Pseudomonadati</taxon>
        <taxon>Pseudomonadota</taxon>
        <taxon>Alphaproteobacteria</taxon>
        <taxon>Hyphomicrobiales</taxon>
        <taxon>Rhizobiaceae</taxon>
        <taxon>Hoeflea</taxon>
    </lineage>
</organism>
<sequence>MKRRTISIILAGVTISSALGLILANPDPFVRNELCNLWCPRSANPQFWNAIIFDLSVGAISSVIFYLLLVALPDTRRHQKLKRSLLRRYEEFRRECVSQLLYASGNASIGMSEVEVLMKPSSFKDHFYGDPWQTAASAFNYDEHHCYLEDTKLAAQRFKAEVDYVLDQVDIDDDEIFERLKLLSDSLDRLTRTTREYDSVKSLFRDLWAIFTGWDFSDGQYGRDRIRELLEAI</sequence>